<protein>
    <recommendedName>
        <fullName evidence="1">PA14 domain-containing protein</fullName>
    </recommendedName>
</protein>
<keyword evidence="3" id="KW-1185">Reference proteome</keyword>
<dbReference type="GO" id="GO:0005576">
    <property type="term" value="C:extracellular region"/>
    <property type="evidence" value="ECO:0007669"/>
    <property type="project" value="TreeGrafter"/>
</dbReference>
<sequence length="483" mass="52371">MRHPLLTRHPDMPRLHPDFELAHSGGIQQGWLAQNLLSSGKALATPYQLRGSSSFAAPNSYLGPYTTWPATALSTNISNYFHGWLYFDEVYQDTPYINILYPVTLNLTLSNATTGTYVYDSSVTDASGRKGFFPVDSSGYGLRETNPSQDLSNLAISYPNRNFAFTAEFRYKFFYRGGEVFSFSGDDDLWVFVNGKLTACDLGGLHSAATCSFALDNLQSSHNLTVNRAYDMYVIGAERHTTGSNFKITTSILPSNTPPVAYNQTGDKSIILQENADPTTCTLAVMDPDPWQQTFTVAILNGPANGILNVPVGTNITIGTSGGAGSQSSMHYYDITYKPNKYFYGTDSITFQASDGTDNSNIATVTFSVQFVDQPPVPNPNITINATIPRPVSVTLNATDVDNLPTDLKYYSVSDSPLGRYTIDTNTGNLTFYPLVAGSGTFPWAVGDGTYNVTSTIAVTVWPAPNGGALPSPSLLNDSNVLN</sequence>
<organism evidence="2 3">
    <name type="scientific">Gonapodya prolifera (strain JEL478)</name>
    <name type="common">Monoblepharis prolifera</name>
    <dbReference type="NCBI Taxonomy" id="1344416"/>
    <lineage>
        <taxon>Eukaryota</taxon>
        <taxon>Fungi</taxon>
        <taxon>Fungi incertae sedis</taxon>
        <taxon>Chytridiomycota</taxon>
        <taxon>Chytridiomycota incertae sedis</taxon>
        <taxon>Monoblepharidomycetes</taxon>
        <taxon>Monoblepharidales</taxon>
        <taxon>Gonapodyaceae</taxon>
        <taxon>Gonapodya</taxon>
    </lineage>
</organism>
<name>A0A139ALP4_GONPJ</name>
<proteinExistence type="predicted"/>
<dbReference type="EMBL" id="KQ965745">
    <property type="protein sequence ID" value="KXS17706.1"/>
    <property type="molecule type" value="Genomic_DNA"/>
</dbReference>
<evidence type="ECO:0000313" key="2">
    <source>
        <dbReference type="EMBL" id="KXS17706.1"/>
    </source>
</evidence>
<dbReference type="AlphaFoldDB" id="A0A139ALP4"/>
<dbReference type="PROSITE" id="PS51820">
    <property type="entry name" value="PA14"/>
    <property type="match status" value="1"/>
</dbReference>
<reference evidence="2 3" key="1">
    <citation type="journal article" date="2015" name="Genome Biol. Evol.">
        <title>Phylogenomic analyses indicate that early fungi evolved digesting cell walls of algal ancestors of land plants.</title>
        <authorList>
            <person name="Chang Y."/>
            <person name="Wang S."/>
            <person name="Sekimoto S."/>
            <person name="Aerts A.L."/>
            <person name="Choi C."/>
            <person name="Clum A."/>
            <person name="LaButti K.M."/>
            <person name="Lindquist E.A."/>
            <person name="Yee Ngan C."/>
            <person name="Ohm R.A."/>
            <person name="Salamov A.A."/>
            <person name="Grigoriev I.V."/>
            <person name="Spatafora J.W."/>
            <person name="Berbee M.L."/>
        </authorList>
    </citation>
    <scope>NUCLEOTIDE SEQUENCE [LARGE SCALE GENOMIC DNA]</scope>
    <source>
        <strain evidence="2 3">JEL478</strain>
    </source>
</reference>
<dbReference type="Proteomes" id="UP000070544">
    <property type="component" value="Unassembled WGS sequence"/>
</dbReference>
<dbReference type="NCBIfam" id="TIGR02148">
    <property type="entry name" value="Fibro_Slime"/>
    <property type="match status" value="1"/>
</dbReference>
<dbReference type="InterPro" id="IPR011874">
    <property type="entry name" value="Fibro_Slime"/>
</dbReference>
<dbReference type="OrthoDB" id="17079at2759"/>
<feature type="domain" description="PA14" evidence="1">
    <location>
        <begin position="108"/>
        <end position="262"/>
    </location>
</feature>
<evidence type="ECO:0000259" key="1">
    <source>
        <dbReference type="PROSITE" id="PS51820"/>
    </source>
</evidence>
<evidence type="ECO:0000313" key="3">
    <source>
        <dbReference type="Proteomes" id="UP000070544"/>
    </source>
</evidence>
<dbReference type="InterPro" id="IPR051154">
    <property type="entry name" value="Prespore-cell_inducing_factor"/>
</dbReference>
<gene>
    <name evidence="2" type="ORF">M427DRAFT_244268</name>
</gene>
<dbReference type="InterPro" id="IPR037524">
    <property type="entry name" value="PA14/GLEYA"/>
</dbReference>
<dbReference type="Pfam" id="PF17963">
    <property type="entry name" value="Big_9"/>
    <property type="match status" value="1"/>
</dbReference>
<dbReference type="PANTHER" id="PTHR31137">
    <property type="entry name" value="PROTEIN PSIB-RELATED-RELATED"/>
    <property type="match status" value="1"/>
</dbReference>
<dbReference type="STRING" id="1344416.A0A139ALP4"/>
<accession>A0A139ALP4</accession>